<keyword evidence="4" id="KW-1185">Reference proteome</keyword>
<evidence type="ECO:0000256" key="2">
    <source>
        <dbReference type="SAM" id="Phobius"/>
    </source>
</evidence>
<keyword evidence="2" id="KW-0472">Membrane</keyword>
<feature type="compositionally biased region" description="Polar residues" evidence="1">
    <location>
        <begin position="92"/>
        <end position="118"/>
    </location>
</feature>
<feature type="region of interest" description="Disordered" evidence="1">
    <location>
        <begin position="63"/>
        <end position="120"/>
    </location>
</feature>
<keyword evidence="2" id="KW-1133">Transmembrane helix</keyword>
<dbReference type="RefSeq" id="XP_033594245.1">
    <property type="nucleotide sequence ID" value="XM_033729730.1"/>
</dbReference>
<proteinExistence type="predicted"/>
<feature type="compositionally biased region" description="Polar residues" evidence="1">
    <location>
        <begin position="63"/>
        <end position="81"/>
    </location>
</feature>
<organism evidence="3 4">
    <name type="scientific">Neohortaea acidophila</name>
    <dbReference type="NCBI Taxonomy" id="245834"/>
    <lineage>
        <taxon>Eukaryota</taxon>
        <taxon>Fungi</taxon>
        <taxon>Dikarya</taxon>
        <taxon>Ascomycota</taxon>
        <taxon>Pezizomycotina</taxon>
        <taxon>Dothideomycetes</taxon>
        <taxon>Dothideomycetidae</taxon>
        <taxon>Mycosphaerellales</taxon>
        <taxon>Teratosphaeriaceae</taxon>
        <taxon>Neohortaea</taxon>
    </lineage>
</organism>
<dbReference type="EMBL" id="MU001631">
    <property type="protein sequence ID" value="KAF2487676.1"/>
    <property type="molecule type" value="Genomic_DNA"/>
</dbReference>
<protein>
    <submittedName>
        <fullName evidence="3">Uncharacterized protein</fullName>
    </submittedName>
</protein>
<evidence type="ECO:0000313" key="3">
    <source>
        <dbReference type="EMBL" id="KAF2487676.1"/>
    </source>
</evidence>
<accession>A0A6A6Q6T4</accession>
<evidence type="ECO:0000313" key="4">
    <source>
        <dbReference type="Proteomes" id="UP000799767"/>
    </source>
</evidence>
<dbReference type="Proteomes" id="UP000799767">
    <property type="component" value="Unassembled WGS sequence"/>
</dbReference>
<keyword evidence="2" id="KW-0812">Transmembrane</keyword>
<dbReference type="AlphaFoldDB" id="A0A6A6Q6T4"/>
<evidence type="ECO:0000256" key="1">
    <source>
        <dbReference type="SAM" id="MobiDB-lite"/>
    </source>
</evidence>
<gene>
    <name evidence="3" type="ORF">BDY17DRAFT_16244</name>
</gene>
<sequence>MTLMGLKASHFISSTSIDPHPHLTTLRTKLTNTPIMRPLHIAPKLRPLLLTPRTTPLHLRLASTTPPTQKVQTPLQSQNKSALFPEGGAQPPESQYQSVQTPLQSQSPSVQTPFQTQAPPRPVRQTADAWVFWAGGLSAVLGGVYVYYYYLYRKEHMEKKWARMVQEAQEKRTAAGGKGA</sequence>
<feature type="transmembrane region" description="Helical" evidence="2">
    <location>
        <begin position="130"/>
        <end position="150"/>
    </location>
</feature>
<reference evidence="3" key="1">
    <citation type="journal article" date="2020" name="Stud. Mycol.">
        <title>101 Dothideomycetes genomes: a test case for predicting lifestyles and emergence of pathogens.</title>
        <authorList>
            <person name="Haridas S."/>
            <person name="Albert R."/>
            <person name="Binder M."/>
            <person name="Bloem J."/>
            <person name="Labutti K."/>
            <person name="Salamov A."/>
            <person name="Andreopoulos B."/>
            <person name="Baker S."/>
            <person name="Barry K."/>
            <person name="Bills G."/>
            <person name="Bluhm B."/>
            <person name="Cannon C."/>
            <person name="Castanera R."/>
            <person name="Culley D."/>
            <person name="Daum C."/>
            <person name="Ezra D."/>
            <person name="Gonzalez J."/>
            <person name="Henrissat B."/>
            <person name="Kuo A."/>
            <person name="Liang C."/>
            <person name="Lipzen A."/>
            <person name="Lutzoni F."/>
            <person name="Magnuson J."/>
            <person name="Mondo S."/>
            <person name="Nolan M."/>
            <person name="Ohm R."/>
            <person name="Pangilinan J."/>
            <person name="Park H.-J."/>
            <person name="Ramirez L."/>
            <person name="Alfaro M."/>
            <person name="Sun H."/>
            <person name="Tritt A."/>
            <person name="Yoshinaga Y."/>
            <person name="Zwiers L.-H."/>
            <person name="Turgeon B."/>
            <person name="Goodwin S."/>
            <person name="Spatafora J."/>
            <person name="Crous P."/>
            <person name="Grigoriev I."/>
        </authorList>
    </citation>
    <scope>NUCLEOTIDE SEQUENCE</scope>
    <source>
        <strain evidence="3">CBS 113389</strain>
    </source>
</reference>
<name>A0A6A6Q6T4_9PEZI</name>
<dbReference type="GeneID" id="54470732"/>